<feature type="compositionally biased region" description="Basic residues" evidence="10">
    <location>
        <begin position="288"/>
        <end position="298"/>
    </location>
</feature>
<dbReference type="Pfam" id="PF00176">
    <property type="entry name" value="SNF2-rel_dom"/>
    <property type="match status" value="1"/>
</dbReference>
<keyword evidence="5" id="KW-0378">Hydrolase</keyword>
<feature type="domain" description="Helicase C-terminal" evidence="11">
    <location>
        <begin position="11"/>
        <end position="191"/>
    </location>
</feature>
<evidence type="ECO:0000256" key="4">
    <source>
        <dbReference type="ARBA" id="ARBA00022776"/>
    </source>
</evidence>
<evidence type="ECO:0000256" key="3">
    <source>
        <dbReference type="ARBA" id="ARBA00022618"/>
    </source>
</evidence>
<evidence type="ECO:0000256" key="5">
    <source>
        <dbReference type="ARBA" id="ARBA00022801"/>
    </source>
</evidence>
<dbReference type="InterPro" id="IPR049730">
    <property type="entry name" value="SNF2/RAD54-like_C"/>
</dbReference>
<evidence type="ECO:0000259" key="11">
    <source>
        <dbReference type="PROSITE" id="PS51194"/>
    </source>
</evidence>
<dbReference type="Gene3D" id="3.40.50.300">
    <property type="entry name" value="P-loop containing nucleotide triphosphate hydrolases"/>
    <property type="match status" value="2"/>
</dbReference>
<dbReference type="InterPro" id="IPR000330">
    <property type="entry name" value="SNF2_N"/>
</dbReference>
<keyword evidence="13" id="KW-1185">Reference proteome</keyword>
<evidence type="ECO:0000256" key="10">
    <source>
        <dbReference type="SAM" id="MobiDB-lite"/>
    </source>
</evidence>
<dbReference type="EMBL" id="CADCXU010032515">
    <property type="protein sequence ID" value="CAB0018289.1"/>
    <property type="molecule type" value="Genomic_DNA"/>
</dbReference>
<dbReference type="Proteomes" id="UP000479000">
    <property type="component" value="Unassembled WGS sequence"/>
</dbReference>
<dbReference type="OrthoDB" id="413460at2759"/>
<evidence type="ECO:0000313" key="12">
    <source>
        <dbReference type="EMBL" id="CAB0018289.1"/>
    </source>
</evidence>
<dbReference type="InterPro" id="IPR027417">
    <property type="entry name" value="P-loop_NTPase"/>
</dbReference>
<reference evidence="12 13" key="1">
    <citation type="submission" date="2020-02" db="EMBL/GenBank/DDBJ databases">
        <authorList>
            <person name="Ferguson B K."/>
        </authorList>
    </citation>
    <scope>NUCLEOTIDE SEQUENCE [LARGE SCALE GENOMIC DNA]</scope>
</reference>
<keyword evidence="3" id="KW-0132">Cell division</keyword>
<dbReference type="InterPro" id="IPR001650">
    <property type="entry name" value="Helicase_C-like"/>
</dbReference>
<evidence type="ECO:0000256" key="6">
    <source>
        <dbReference type="ARBA" id="ARBA00023254"/>
    </source>
</evidence>
<dbReference type="GO" id="GO:0051321">
    <property type="term" value="P:meiotic cell cycle"/>
    <property type="evidence" value="ECO:0007669"/>
    <property type="project" value="UniProtKB-KW"/>
</dbReference>
<evidence type="ECO:0000256" key="9">
    <source>
        <dbReference type="ARBA" id="ARBA00029956"/>
    </source>
</evidence>
<evidence type="ECO:0000256" key="8">
    <source>
        <dbReference type="ARBA" id="ARBA00024776"/>
    </source>
</evidence>
<organism evidence="12 13">
    <name type="scientific">Nesidiocoris tenuis</name>
    <dbReference type="NCBI Taxonomy" id="355587"/>
    <lineage>
        <taxon>Eukaryota</taxon>
        <taxon>Metazoa</taxon>
        <taxon>Ecdysozoa</taxon>
        <taxon>Arthropoda</taxon>
        <taxon>Hexapoda</taxon>
        <taxon>Insecta</taxon>
        <taxon>Pterygota</taxon>
        <taxon>Neoptera</taxon>
        <taxon>Paraneoptera</taxon>
        <taxon>Hemiptera</taxon>
        <taxon>Heteroptera</taxon>
        <taxon>Panheteroptera</taxon>
        <taxon>Cimicomorpha</taxon>
        <taxon>Miridae</taxon>
        <taxon>Dicyphina</taxon>
        <taxon>Nesidiocoris</taxon>
    </lineage>
</organism>
<proteinExistence type="predicted"/>
<dbReference type="GO" id="GO:0051301">
    <property type="term" value="P:cell division"/>
    <property type="evidence" value="ECO:0007669"/>
    <property type="project" value="UniProtKB-KW"/>
</dbReference>
<accession>A0A6H5HN06</accession>
<feature type="region of interest" description="Disordered" evidence="10">
    <location>
        <begin position="245"/>
        <end position="303"/>
    </location>
</feature>
<dbReference type="CDD" id="cd18793">
    <property type="entry name" value="SF2_C_SNF"/>
    <property type="match status" value="1"/>
</dbReference>
<dbReference type="InterPro" id="IPR050496">
    <property type="entry name" value="SNF2_RAD54_helicase_repair"/>
</dbReference>
<dbReference type="GO" id="GO:0008094">
    <property type="term" value="F:ATP-dependent activity, acting on DNA"/>
    <property type="evidence" value="ECO:0007669"/>
    <property type="project" value="TreeGrafter"/>
</dbReference>
<gene>
    <name evidence="12" type="ORF">NTEN_LOCUS22198</name>
</gene>
<keyword evidence="4" id="KW-0498">Mitosis</keyword>
<dbReference type="PROSITE" id="PS51194">
    <property type="entry name" value="HELICASE_CTER"/>
    <property type="match status" value="1"/>
</dbReference>
<name>A0A6H5HN06_9HEMI</name>
<evidence type="ECO:0000256" key="2">
    <source>
        <dbReference type="ARBA" id="ARBA00015341"/>
    </source>
</evidence>
<dbReference type="GO" id="GO:0016787">
    <property type="term" value="F:hydrolase activity"/>
    <property type="evidence" value="ECO:0007669"/>
    <property type="project" value="UniProtKB-KW"/>
</dbReference>
<sequence>MPYLLRRMKCDVDAHIKLPPKTEQVLFCKLTEQQRQLYVDYLKDVSIEDMVRGSARLFVGLMNLRKICNHPDLFSGGPSNDFTLDSSYFVMLLTTKVGGLGVNLTGANRVVIYDPDWNPATDTQARERAWRIGQEKDVTIYRLVTAGTIEEKVNLAKLSSVKKPKYVAQEEAKDPKITFSDAKIEQMKKIAQLLSKRIASQISPTKVVDDESKAGGSKDVEAEMEEVGSNVDIYGPDGQIVVEKAQKLKQPPTVSPISTKVSTGVDENENHTSPKRKRGESEAESSPRKKKHRRKTKRVKFEGHDVPNLVKCKKFKKDKDEEQEQNAATQDDYVLHKLFAKSGIATALRHDTIMEGGPHDYAIIEAEADKMAEEAIKAVKQSRAQIPTVRKPLVRSTIQGSDLLSAIRKRNMIVDTSDTENDLVKSLVTWLNSVGGVATTDETCKINLSVKVTITSTSRIFQK</sequence>
<dbReference type="SMART" id="SM00490">
    <property type="entry name" value="HELICc"/>
    <property type="match status" value="1"/>
</dbReference>
<evidence type="ECO:0000256" key="1">
    <source>
        <dbReference type="ARBA" id="ARBA00011467"/>
    </source>
</evidence>
<dbReference type="PANTHER" id="PTHR45629:SF7">
    <property type="entry name" value="DNA EXCISION REPAIR PROTEIN ERCC-6-RELATED"/>
    <property type="match status" value="1"/>
</dbReference>
<evidence type="ECO:0000256" key="7">
    <source>
        <dbReference type="ARBA" id="ARBA00023306"/>
    </source>
</evidence>
<dbReference type="SUPFAM" id="SSF52540">
    <property type="entry name" value="P-loop containing nucleoside triphosphate hydrolases"/>
    <property type="match status" value="1"/>
</dbReference>
<keyword evidence="7" id="KW-0131">Cell cycle</keyword>
<dbReference type="GO" id="GO:0006283">
    <property type="term" value="P:transcription-coupled nucleotide-excision repair"/>
    <property type="evidence" value="ECO:0007669"/>
    <property type="project" value="TreeGrafter"/>
</dbReference>
<keyword evidence="6" id="KW-0469">Meiosis</keyword>
<comment type="function">
    <text evidence="8">Involved in mitotic DNA repair and meiotic recombination. Functions in the recombinational DNA repair pathway. Essential for interhomolog gene conversion (GC), but may have a less important role in intersister GC than spn-A/Rad51. In the presence of DNA, spn-A/Rad51 enhances the ATPase activity of okr/Rad54.</text>
</comment>
<dbReference type="AlphaFoldDB" id="A0A6H5HN06"/>
<dbReference type="PANTHER" id="PTHR45629">
    <property type="entry name" value="SNF2/RAD54 FAMILY MEMBER"/>
    <property type="match status" value="1"/>
</dbReference>
<comment type="subunit">
    <text evidence="1">Interacts (via N-terminus) with spn-A/Rad51.</text>
</comment>
<protein>
    <recommendedName>
        <fullName evidence="2">DNA repair and recombination protein RAD54-like</fullName>
    </recommendedName>
    <alternativeName>
        <fullName evidence="9">Protein okra</fullName>
    </alternativeName>
</protein>
<dbReference type="Pfam" id="PF00271">
    <property type="entry name" value="Helicase_C"/>
    <property type="match status" value="1"/>
</dbReference>
<evidence type="ECO:0000313" key="13">
    <source>
        <dbReference type="Proteomes" id="UP000479000"/>
    </source>
</evidence>
<dbReference type="GO" id="GO:0005634">
    <property type="term" value="C:nucleus"/>
    <property type="evidence" value="ECO:0007669"/>
    <property type="project" value="TreeGrafter"/>
</dbReference>
<dbReference type="GO" id="GO:0005524">
    <property type="term" value="F:ATP binding"/>
    <property type="evidence" value="ECO:0007669"/>
    <property type="project" value="InterPro"/>
</dbReference>